<evidence type="ECO:0000313" key="3">
    <source>
        <dbReference type="EMBL" id="KAA9394776.1"/>
    </source>
</evidence>
<name>A0A5J5L130_9MICC</name>
<feature type="region of interest" description="Disordered" evidence="1">
    <location>
        <begin position="102"/>
        <end position="151"/>
    </location>
</feature>
<dbReference type="RefSeq" id="WP_158033089.1">
    <property type="nucleotide sequence ID" value="NZ_ML708613.1"/>
</dbReference>
<gene>
    <name evidence="3" type="ORF">FCK90_04360</name>
</gene>
<keyword evidence="2" id="KW-0472">Membrane</keyword>
<evidence type="ECO:0000313" key="4">
    <source>
        <dbReference type="Proteomes" id="UP000325957"/>
    </source>
</evidence>
<accession>A0A5J5L130</accession>
<keyword evidence="4" id="KW-1185">Reference proteome</keyword>
<proteinExistence type="predicted"/>
<feature type="transmembrane region" description="Helical" evidence="2">
    <location>
        <begin position="51"/>
        <end position="69"/>
    </location>
</feature>
<evidence type="ECO:0000256" key="1">
    <source>
        <dbReference type="SAM" id="MobiDB-lite"/>
    </source>
</evidence>
<feature type="transmembrane region" description="Helical" evidence="2">
    <location>
        <begin position="20"/>
        <end position="39"/>
    </location>
</feature>
<evidence type="ECO:0000256" key="2">
    <source>
        <dbReference type="SAM" id="Phobius"/>
    </source>
</evidence>
<keyword evidence="2" id="KW-0812">Transmembrane</keyword>
<dbReference type="AlphaFoldDB" id="A0A5J5L130"/>
<reference evidence="3 4" key="1">
    <citation type="submission" date="2019-05" db="EMBL/GenBank/DDBJ databases">
        <title>Kocuria coralli sp. nov., a novel actinobacterium isolated from coral reef seawater.</title>
        <authorList>
            <person name="Li J."/>
        </authorList>
    </citation>
    <scope>NUCLEOTIDE SEQUENCE [LARGE SCALE GENOMIC DNA]</scope>
    <source>
        <strain evidence="3 4">SCSIO 13007</strain>
    </source>
</reference>
<comment type="caution">
    <text evidence="3">The sequence shown here is derived from an EMBL/GenBank/DDBJ whole genome shotgun (WGS) entry which is preliminary data.</text>
</comment>
<protein>
    <submittedName>
        <fullName evidence="3">Uncharacterized protein</fullName>
    </submittedName>
</protein>
<organism evidence="3 4">
    <name type="scientific">Kocuria coralli</name>
    <dbReference type="NCBI Taxonomy" id="1461025"/>
    <lineage>
        <taxon>Bacteria</taxon>
        <taxon>Bacillati</taxon>
        <taxon>Actinomycetota</taxon>
        <taxon>Actinomycetes</taxon>
        <taxon>Micrococcales</taxon>
        <taxon>Micrococcaceae</taxon>
        <taxon>Kocuria</taxon>
    </lineage>
</organism>
<keyword evidence="2" id="KW-1133">Transmembrane helix</keyword>
<dbReference type="EMBL" id="SZWF01000004">
    <property type="protein sequence ID" value="KAA9394776.1"/>
    <property type="molecule type" value="Genomic_DNA"/>
</dbReference>
<dbReference type="Proteomes" id="UP000325957">
    <property type="component" value="Unassembled WGS sequence"/>
</dbReference>
<sequence>MASTTDIKTGNKIGSTTKGATVGGSLAAAAGTIVGYVLVKTGLETDPEVAVILAGAVITILSGVGALVGGKLSPTSEGDAVYAQQALEEVHLLAERAAAAQATGPMEYTASPGEEPITDPITDEAPAEETAPGESVEDAWKRLGYSPGNED</sequence>